<evidence type="ECO:0000313" key="10">
    <source>
        <dbReference type="Proteomes" id="UP000033035"/>
    </source>
</evidence>
<dbReference type="HOGENOM" id="CLU_009735_0_0_10"/>
<dbReference type="PANTHER" id="PTHR46323">
    <property type="entry name" value="BETA-GALACTOSIDASE"/>
    <property type="match status" value="1"/>
</dbReference>
<dbReference type="EC" id="3.2.1.23" evidence="3"/>
<dbReference type="InterPro" id="IPR050347">
    <property type="entry name" value="Bact_Beta-galactosidase"/>
</dbReference>
<dbReference type="Proteomes" id="UP000033035">
    <property type="component" value="Unassembled WGS sequence"/>
</dbReference>
<accession>A0A0F5JJ95</accession>
<keyword evidence="6" id="KW-0732">Signal</keyword>
<feature type="domain" description="Glycoside hydrolase family 2 immunoglobulin-like beta-sandwich" evidence="7">
    <location>
        <begin position="205"/>
        <end position="308"/>
    </location>
</feature>
<dbReference type="InterPro" id="IPR006102">
    <property type="entry name" value="Ig-like_GH2"/>
</dbReference>
<dbReference type="Gene3D" id="2.60.40.10">
    <property type="entry name" value="Immunoglobulins"/>
    <property type="match status" value="1"/>
</dbReference>
<sequence length="930" mass="103974">MKSKTKQFLFVCISLLMFSACKETSPVISLAGEWQFAMDSTDVGLSEKWFDRSFADKIRLPGTTDEAGYGIPNSLPPSVEKPQILHLTRKNSYIGPVWYSREVTIPSGWKGKSVELKLERVIWQTSVWVDGNPVPGSCESLISPHYFDLTGYLTPGKHQLTVRVDNRKRYDITVNDMAHAYTNETQIMWNGIIGEISLTAKEALSIEDLQVYPDVTGRQIHVKGKISNRGEAAKGILQAVVQKQENNPITTVTRDMDFPSGETLVDITCPMGDSMQVWSEFTPTLYQLDLKVEAGLVKAKGSAKFGMREFSRNQSDLLLNGKKVFLRGTLECCIFPLTGCPPMEPEGWKKVFLTAREWGLNHLRFHSWCPPEAAFQVADSLGFYLQVELPLWSVNVGRDKNMNEFLYAEADRILAEYGNHPSFSFFCLGNELQPDFNFLSQLLGYVKAKDSRHLYTTTAFTFESGHGDWPEPGDDFFITQRTKKGWVRGQGVFDSESPSFDKDYVASVEGMTVPLVTHEIGQYSVYPNLKEIDKYTGVLDPLNFKGVKQELEKKGLLDKADDYLKASGYLATILYKEEVERAMKTAGCSGFQLLDLHDFPGQGTALVGLLDAFWDSKGVTDAATFRQASSPVVPLVRFPKAVYTNNESFTAAVEVANFTDRELKDQTLSWSLKDEKGKEVNKGTIACPSLSIGLNKLSGTIVSPLDQPEATRLTLSLALENTPYKNEWSVWVYPAQLSPDKGEIVVTRDLNEARKALASGKKVLYNPDYKKTAGLEGKFVPVFWSPVHFPKQAGSMGILCDANHPAFGRFPTGNYTDWQWWSLLKQSKTVVLDSLSSVTPLVEVVDNFANNRRLSNLFEAKVGEGKLIFCSMDLLSDWAQRPEARQLYFSLLEYMKSDAFHPSSAMESDVLSQLRLGGAPSGVSKPEDIY</sequence>
<dbReference type="EMBL" id="AQHW01000011">
    <property type="protein sequence ID" value="KKB57891.1"/>
    <property type="molecule type" value="Genomic_DNA"/>
</dbReference>
<dbReference type="AlphaFoldDB" id="A0A0F5JJ95"/>
<evidence type="ECO:0000259" key="8">
    <source>
        <dbReference type="Pfam" id="PF02837"/>
    </source>
</evidence>
<keyword evidence="5" id="KW-0326">Glycosidase</keyword>
<dbReference type="PATRIC" id="fig|1203610.3.peg.1745"/>
<feature type="signal peptide" evidence="6">
    <location>
        <begin position="1"/>
        <end position="22"/>
    </location>
</feature>
<evidence type="ECO:0000313" key="9">
    <source>
        <dbReference type="EMBL" id="KKB57891.1"/>
    </source>
</evidence>
<evidence type="ECO:0000256" key="6">
    <source>
        <dbReference type="SAM" id="SignalP"/>
    </source>
</evidence>
<evidence type="ECO:0000256" key="4">
    <source>
        <dbReference type="ARBA" id="ARBA00022801"/>
    </source>
</evidence>
<feature type="domain" description="Glycosyl hydrolases family 2 sugar binding" evidence="8">
    <location>
        <begin position="29"/>
        <end position="198"/>
    </location>
</feature>
<reference evidence="9 10" key="1">
    <citation type="submission" date="2013-04" db="EMBL/GenBank/DDBJ databases">
        <title>The Genome Sequence of Parabacteroides gordonii DSM 23371.</title>
        <authorList>
            <consortium name="The Broad Institute Genomics Platform"/>
            <person name="Earl A."/>
            <person name="Ward D."/>
            <person name="Feldgarden M."/>
            <person name="Gevers D."/>
            <person name="Martens E."/>
            <person name="Sakamoto M."/>
            <person name="Benno Y."/>
            <person name="Suzuki N."/>
            <person name="Matsunaga N."/>
            <person name="Koshihara K."/>
            <person name="Seki M."/>
            <person name="Komiya H."/>
            <person name="Walker B."/>
            <person name="Young S."/>
            <person name="Zeng Q."/>
            <person name="Gargeya S."/>
            <person name="Fitzgerald M."/>
            <person name="Haas B."/>
            <person name="Abouelleil A."/>
            <person name="Allen A.W."/>
            <person name="Alvarado L."/>
            <person name="Arachchi H.M."/>
            <person name="Berlin A.M."/>
            <person name="Chapman S.B."/>
            <person name="Gainer-Dewar J."/>
            <person name="Goldberg J."/>
            <person name="Griggs A."/>
            <person name="Gujja S."/>
            <person name="Hansen M."/>
            <person name="Howarth C."/>
            <person name="Imamovic A."/>
            <person name="Ireland A."/>
            <person name="Larimer J."/>
            <person name="McCowan C."/>
            <person name="Murphy C."/>
            <person name="Pearson M."/>
            <person name="Poon T.W."/>
            <person name="Priest M."/>
            <person name="Roberts A."/>
            <person name="Saif S."/>
            <person name="Shea T."/>
            <person name="Sisk P."/>
            <person name="Sykes S."/>
            <person name="Wortman J."/>
            <person name="Nusbaum C."/>
            <person name="Birren B."/>
        </authorList>
    </citation>
    <scope>NUCLEOTIDE SEQUENCE [LARGE SCALE GENOMIC DNA]</scope>
    <source>
        <strain evidence="9 10">MS-1</strain>
    </source>
</reference>
<comment type="similarity">
    <text evidence="2">Belongs to the glycosyl hydrolase 2 family.</text>
</comment>
<organism evidence="9 10">
    <name type="scientific">Parabacteroides gordonii MS-1 = DSM 23371</name>
    <dbReference type="NCBI Taxonomy" id="1203610"/>
    <lineage>
        <taxon>Bacteria</taxon>
        <taxon>Pseudomonadati</taxon>
        <taxon>Bacteroidota</taxon>
        <taxon>Bacteroidia</taxon>
        <taxon>Bacteroidales</taxon>
        <taxon>Tannerellaceae</taxon>
        <taxon>Parabacteroides</taxon>
    </lineage>
</organism>
<dbReference type="Gene3D" id="2.60.120.260">
    <property type="entry name" value="Galactose-binding domain-like"/>
    <property type="match status" value="1"/>
</dbReference>
<dbReference type="RefSeq" id="WP_044191466.1">
    <property type="nucleotide sequence ID" value="NZ_AUAE01000009.1"/>
</dbReference>
<dbReference type="InterPro" id="IPR008979">
    <property type="entry name" value="Galactose-bd-like_sf"/>
</dbReference>
<dbReference type="Gene3D" id="3.20.20.80">
    <property type="entry name" value="Glycosidases"/>
    <property type="match status" value="1"/>
</dbReference>
<proteinExistence type="inferred from homology"/>
<dbReference type="PANTHER" id="PTHR46323:SF2">
    <property type="entry name" value="BETA-GALACTOSIDASE"/>
    <property type="match status" value="1"/>
</dbReference>
<keyword evidence="4" id="KW-0378">Hydrolase</keyword>
<gene>
    <name evidence="9" type="ORF">HMPREF1536_01700</name>
</gene>
<comment type="catalytic activity">
    <reaction evidence="1">
        <text>Hydrolysis of terminal non-reducing beta-D-galactose residues in beta-D-galactosides.</text>
        <dbReference type="EC" id="3.2.1.23"/>
    </reaction>
</comment>
<dbReference type="STRING" id="1203610.HMPREF1536_01700"/>
<comment type="caution">
    <text evidence="9">The sequence shown here is derived from an EMBL/GenBank/DDBJ whole genome shotgun (WGS) entry which is preliminary data.</text>
</comment>
<dbReference type="InterPro" id="IPR013783">
    <property type="entry name" value="Ig-like_fold"/>
</dbReference>
<dbReference type="InterPro" id="IPR006104">
    <property type="entry name" value="Glyco_hydro_2_N"/>
</dbReference>
<evidence type="ECO:0000256" key="1">
    <source>
        <dbReference type="ARBA" id="ARBA00001412"/>
    </source>
</evidence>
<feature type="chain" id="PRO_5002489494" description="beta-galactosidase" evidence="6">
    <location>
        <begin position="23"/>
        <end position="930"/>
    </location>
</feature>
<dbReference type="GO" id="GO:0005990">
    <property type="term" value="P:lactose catabolic process"/>
    <property type="evidence" value="ECO:0007669"/>
    <property type="project" value="TreeGrafter"/>
</dbReference>
<evidence type="ECO:0000256" key="3">
    <source>
        <dbReference type="ARBA" id="ARBA00012756"/>
    </source>
</evidence>
<protein>
    <recommendedName>
        <fullName evidence="3">beta-galactosidase</fullName>
        <ecNumber evidence="3">3.2.1.23</ecNumber>
    </recommendedName>
</protein>
<dbReference type="GO" id="GO:0009341">
    <property type="term" value="C:beta-galactosidase complex"/>
    <property type="evidence" value="ECO:0007669"/>
    <property type="project" value="TreeGrafter"/>
</dbReference>
<dbReference type="GO" id="GO:0004565">
    <property type="term" value="F:beta-galactosidase activity"/>
    <property type="evidence" value="ECO:0007669"/>
    <property type="project" value="UniProtKB-EC"/>
</dbReference>
<dbReference type="SUPFAM" id="SSF51445">
    <property type="entry name" value="(Trans)glycosidases"/>
    <property type="match status" value="1"/>
</dbReference>
<keyword evidence="10" id="KW-1185">Reference proteome</keyword>
<dbReference type="Pfam" id="PF00703">
    <property type="entry name" value="Glyco_hydro_2"/>
    <property type="match status" value="1"/>
</dbReference>
<evidence type="ECO:0000256" key="2">
    <source>
        <dbReference type="ARBA" id="ARBA00007401"/>
    </source>
</evidence>
<evidence type="ECO:0000256" key="5">
    <source>
        <dbReference type="ARBA" id="ARBA00023295"/>
    </source>
</evidence>
<name>A0A0F5JJ95_9BACT</name>
<dbReference type="SUPFAM" id="SSF49785">
    <property type="entry name" value="Galactose-binding domain-like"/>
    <property type="match status" value="1"/>
</dbReference>
<dbReference type="Pfam" id="PF02837">
    <property type="entry name" value="Glyco_hydro_2_N"/>
    <property type="match status" value="1"/>
</dbReference>
<evidence type="ECO:0000259" key="7">
    <source>
        <dbReference type="Pfam" id="PF00703"/>
    </source>
</evidence>
<dbReference type="InterPro" id="IPR017853">
    <property type="entry name" value="GH"/>
</dbReference>
<dbReference type="PROSITE" id="PS51257">
    <property type="entry name" value="PROKAR_LIPOPROTEIN"/>
    <property type="match status" value="1"/>
</dbReference>